<organism evidence="1 2">
    <name type="scientific">Streptomyces griseorubens</name>
    <dbReference type="NCBI Taxonomy" id="66897"/>
    <lineage>
        <taxon>Bacteria</taxon>
        <taxon>Bacillati</taxon>
        <taxon>Actinomycetota</taxon>
        <taxon>Actinomycetes</taxon>
        <taxon>Kitasatosporales</taxon>
        <taxon>Streptomycetaceae</taxon>
        <taxon>Streptomyces</taxon>
        <taxon>Streptomyces althioticus group</taxon>
    </lineage>
</organism>
<evidence type="ECO:0000313" key="1">
    <source>
        <dbReference type="EMBL" id="KEG44206.1"/>
    </source>
</evidence>
<proteinExistence type="predicted"/>
<dbReference type="EMBL" id="JJMG01000004">
    <property type="protein sequence ID" value="KEG44206.1"/>
    <property type="molecule type" value="Genomic_DNA"/>
</dbReference>
<evidence type="ECO:0000313" key="2">
    <source>
        <dbReference type="Proteomes" id="UP000027632"/>
    </source>
</evidence>
<reference evidence="1 2" key="1">
    <citation type="submission" date="2014-04" db="EMBL/GenBank/DDBJ databases">
        <title>Draft genome sequence of the novel Streptomyces griseorubens JSD-1 playing a role in carbon and nitrogen cycle.</title>
        <authorList>
            <consortium name="Shanghai Jiao Tong University"/>
            <person name="Feng H."/>
            <person name="Sun Y."/>
            <person name="Zhi Y."/>
            <person name="Mao L."/>
            <person name="Luo Y."/>
            <person name="Wei X."/>
            <person name="Zhou P."/>
        </authorList>
    </citation>
    <scope>NUCLEOTIDE SEQUENCE [LARGE SCALE GENOMIC DNA]</scope>
    <source>
        <strain evidence="1 2">JSD-1</strain>
    </source>
</reference>
<accession>A0ABR4TB00</accession>
<dbReference type="Proteomes" id="UP000027632">
    <property type="component" value="Unassembled WGS sequence"/>
</dbReference>
<comment type="caution">
    <text evidence="1">The sequence shown here is derived from an EMBL/GenBank/DDBJ whole genome shotgun (WGS) entry which is preliminary data.</text>
</comment>
<keyword evidence="2" id="KW-1185">Reference proteome</keyword>
<name>A0ABR4TB00_9ACTN</name>
<gene>
    <name evidence="1" type="ORF">DJ64_26655</name>
</gene>
<sequence length="172" mass="18341">MPTGDLLVLVHCGLGNLCARPVEATAEFDAQALGEGGRPTVVLQGLQRLLLLVRREGVQTRLAERLVDLDVLAVPEAFDDAALATVQDRLPIAVLQPECPPFGDHEGRQRCDEQPDAYGPGDGVDGNVQVGGDHVVGRADEGHEVDAEPGHSQGGRSGWAWSTILARRPTSW</sequence>
<protein>
    <submittedName>
        <fullName evidence="1">Uncharacterized protein</fullName>
    </submittedName>
</protein>